<dbReference type="Proteomes" id="UP000092460">
    <property type="component" value="Unassembled WGS sequence"/>
</dbReference>
<dbReference type="EMBL" id="JXJN01007190">
    <property type="status" value="NOT_ANNOTATED_CDS"/>
    <property type="molecule type" value="Genomic_DNA"/>
</dbReference>
<reference evidence="3" key="2">
    <citation type="submission" date="2020-05" db="UniProtKB">
        <authorList>
            <consortium name="EnsemblMetazoa"/>
        </authorList>
    </citation>
    <scope>IDENTIFICATION</scope>
    <source>
        <strain evidence="3">IAEA</strain>
    </source>
</reference>
<name>A0A1B0B1J6_9MUSC</name>
<evidence type="ECO:0000256" key="1">
    <source>
        <dbReference type="SAM" id="MobiDB-lite"/>
    </source>
</evidence>
<feature type="region of interest" description="Disordered" evidence="1">
    <location>
        <begin position="205"/>
        <end position="298"/>
    </location>
</feature>
<dbReference type="VEuPathDB" id="VectorBase:GPPI015825"/>
<dbReference type="EnsemblMetazoa" id="GPPI015825-RA">
    <property type="protein sequence ID" value="GPPI015825-PA"/>
    <property type="gene ID" value="GPPI015825"/>
</dbReference>
<keyword evidence="2" id="KW-0812">Transmembrane</keyword>
<keyword evidence="4" id="KW-1185">Reference proteome</keyword>
<feature type="compositionally biased region" description="Basic and acidic residues" evidence="1">
    <location>
        <begin position="417"/>
        <end position="434"/>
    </location>
</feature>
<feature type="region of interest" description="Disordered" evidence="1">
    <location>
        <begin position="125"/>
        <end position="145"/>
    </location>
</feature>
<evidence type="ECO:0000313" key="4">
    <source>
        <dbReference type="Proteomes" id="UP000092460"/>
    </source>
</evidence>
<feature type="compositionally biased region" description="Basic and acidic residues" evidence="1">
    <location>
        <begin position="229"/>
        <end position="241"/>
    </location>
</feature>
<evidence type="ECO:0000256" key="2">
    <source>
        <dbReference type="SAM" id="Phobius"/>
    </source>
</evidence>
<feature type="region of interest" description="Disordered" evidence="1">
    <location>
        <begin position="349"/>
        <end position="379"/>
    </location>
</feature>
<protein>
    <submittedName>
        <fullName evidence="3">Uncharacterized protein</fullName>
    </submittedName>
</protein>
<keyword evidence="2" id="KW-1133">Transmembrane helix</keyword>
<reference evidence="4" key="1">
    <citation type="submission" date="2015-01" db="EMBL/GenBank/DDBJ databases">
        <authorList>
            <person name="Aksoy S."/>
            <person name="Warren W."/>
            <person name="Wilson R.K."/>
        </authorList>
    </citation>
    <scope>NUCLEOTIDE SEQUENCE [LARGE SCALE GENOMIC DNA]</scope>
    <source>
        <strain evidence="4">IAEA</strain>
    </source>
</reference>
<proteinExistence type="predicted"/>
<evidence type="ECO:0000313" key="3">
    <source>
        <dbReference type="EnsemblMetazoa" id="GPPI015825-PA"/>
    </source>
</evidence>
<dbReference type="AlphaFoldDB" id="A0A1B0B1J6"/>
<feature type="compositionally biased region" description="Basic and acidic residues" evidence="1">
    <location>
        <begin position="259"/>
        <end position="274"/>
    </location>
</feature>
<sequence length="458" mass="53442">MTNPLVENINKLVELLLGAVVSLVFRSAFYIAFQIAIFTFALFLVFGIAYIIYNGPERLASMKMEVILPPPGKLLPKMLREKQKKDEKSINTMASDTATISKQHAADTDLRKIYAQEMKKDVSHKKLKKEAQQIKESPGSKLPEPVIEQKRDDVQGEVHTILEREAQQLKEPLIHKGLESGTELDRTDRRDMGKEQLLAMVEREAQQLVGPPASQQPTPEPIPNHKSKRDVDQEIKGEKEWSSIYTPASERLIPGPVSDSKKDYEQELKREERWSSIYTPASERLSPGHVSDSKKDYEQELKSEEEWSTLLEREAQQLFGTSASERLSSSPEYRRDYKEEVEYDNWIGRLEREVQESDGPTTTTDDMTSTESDPYRFDEDEEEIWLDDDDDEWRAMLEREQSELRREHYIEQYPFPRPKDHIPRREDEYDRDYDNDTFDTDEELATMLEREAHLIIRR</sequence>
<keyword evidence="2" id="KW-0472">Membrane</keyword>
<organism evidence="3 4">
    <name type="scientific">Glossina palpalis gambiensis</name>
    <dbReference type="NCBI Taxonomy" id="67801"/>
    <lineage>
        <taxon>Eukaryota</taxon>
        <taxon>Metazoa</taxon>
        <taxon>Ecdysozoa</taxon>
        <taxon>Arthropoda</taxon>
        <taxon>Hexapoda</taxon>
        <taxon>Insecta</taxon>
        <taxon>Pterygota</taxon>
        <taxon>Neoptera</taxon>
        <taxon>Endopterygota</taxon>
        <taxon>Diptera</taxon>
        <taxon>Brachycera</taxon>
        <taxon>Muscomorpha</taxon>
        <taxon>Hippoboscoidea</taxon>
        <taxon>Glossinidae</taxon>
        <taxon>Glossina</taxon>
    </lineage>
</organism>
<feature type="transmembrane region" description="Helical" evidence="2">
    <location>
        <begin position="35"/>
        <end position="53"/>
    </location>
</feature>
<feature type="compositionally biased region" description="Low complexity" evidence="1">
    <location>
        <begin position="357"/>
        <end position="372"/>
    </location>
</feature>
<feature type="region of interest" description="Disordered" evidence="1">
    <location>
        <begin position="409"/>
        <end position="437"/>
    </location>
</feature>
<accession>A0A1B0B1J6</accession>